<dbReference type="CDD" id="cd07505">
    <property type="entry name" value="HAD_BPGM-like"/>
    <property type="match status" value="1"/>
</dbReference>
<dbReference type="EMBL" id="CP001823">
    <property type="protein sequence ID" value="ACZ39875.1"/>
    <property type="molecule type" value="Genomic_DNA"/>
</dbReference>
<evidence type="ECO:0000256" key="4">
    <source>
        <dbReference type="ARBA" id="ARBA00022842"/>
    </source>
</evidence>
<dbReference type="KEGG" id="sti:Sthe_2460"/>
<evidence type="ECO:0000313" key="6">
    <source>
        <dbReference type="EMBL" id="ACZ39875.1"/>
    </source>
</evidence>
<dbReference type="RefSeq" id="WP_012872915.1">
    <property type="nucleotide sequence ID" value="NC_013523.1"/>
</dbReference>
<dbReference type="OrthoDB" id="9797743at2"/>
<evidence type="ECO:0000313" key="7">
    <source>
        <dbReference type="Proteomes" id="UP000002027"/>
    </source>
</evidence>
<dbReference type="PANTHER" id="PTHR46193">
    <property type="entry name" value="6-PHOSPHOGLUCONATE PHOSPHATASE"/>
    <property type="match status" value="1"/>
</dbReference>
<dbReference type="PANTHER" id="PTHR46193:SF18">
    <property type="entry name" value="HEXITOL PHOSPHATASE B"/>
    <property type="match status" value="1"/>
</dbReference>
<evidence type="ECO:0000256" key="1">
    <source>
        <dbReference type="ARBA" id="ARBA00001946"/>
    </source>
</evidence>
<comment type="cofactor">
    <cofactor evidence="1">
        <name>Mg(2+)</name>
        <dbReference type="ChEBI" id="CHEBI:18420"/>
    </cofactor>
</comment>
<reference evidence="6 7" key="2">
    <citation type="journal article" date="2010" name="Stand. Genomic Sci.">
        <title>Complete genome sequence of Desulfohalobium retbaense type strain (HR(100)).</title>
        <authorList>
            <person name="Spring S."/>
            <person name="Nolan M."/>
            <person name="Lapidus A."/>
            <person name="Glavina Del Rio T."/>
            <person name="Copeland A."/>
            <person name="Tice H."/>
            <person name="Cheng J.F."/>
            <person name="Lucas S."/>
            <person name="Land M."/>
            <person name="Chen F."/>
            <person name="Bruce D."/>
            <person name="Goodwin L."/>
            <person name="Pitluck S."/>
            <person name="Ivanova N."/>
            <person name="Mavromatis K."/>
            <person name="Mikhailova N."/>
            <person name="Pati A."/>
            <person name="Chen A."/>
            <person name="Palaniappan K."/>
            <person name="Hauser L."/>
            <person name="Chang Y.J."/>
            <person name="Jeffries C.D."/>
            <person name="Munk C."/>
            <person name="Kiss H."/>
            <person name="Chain P."/>
            <person name="Han C."/>
            <person name="Brettin T."/>
            <person name="Detter J.C."/>
            <person name="Schuler E."/>
            <person name="Goker M."/>
            <person name="Rohde M."/>
            <person name="Bristow J."/>
            <person name="Eisen J.A."/>
            <person name="Markowitz V."/>
            <person name="Hugenholtz P."/>
            <person name="Kyrpides N.C."/>
            <person name="Klenk H.P."/>
        </authorList>
    </citation>
    <scope>NUCLEOTIDE SEQUENCE [LARGE SCALE GENOMIC DNA]</scope>
    <source>
        <strain evidence="7">ATCC 49802 / DSM 20745 / S 6022</strain>
    </source>
</reference>
<comment type="similarity">
    <text evidence="2">Belongs to the HAD-like hydrolase superfamily. CbbY/CbbZ/Gph/YieH family.</text>
</comment>
<evidence type="ECO:0000256" key="2">
    <source>
        <dbReference type="ARBA" id="ARBA00006171"/>
    </source>
</evidence>
<proteinExistence type="inferred from homology"/>
<keyword evidence="5" id="KW-0119">Carbohydrate metabolism</keyword>
<dbReference type="Gene3D" id="3.40.50.1000">
    <property type="entry name" value="HAD superfamily/HAD-like"/>
    <property type="match status" value="1"/>
</dbReference>
<gene>
    <name evidence="6" type="ordered locus">Sthe_2460</name>
</gene>
<evidence type="ECO:0000256" key="5">
    <source>
        <dbReference type="ARBA" id="ARBA00023277"/>
    </source>
</evidence>
<dbReference type="InterPro" id="IPR023214">
    <property type="entry name" value="HAD_sf"/>
</dbReference>
<sequence>MIRAILFDMDGVLVDSEPVHEAAVADALAAVGLPPLAPGDYERAFLGRTDWLGFRDYLQETGREDIDLDEVLEIKAAAFARRFPHEVRPLADGQATLRAMAEAGYRIAIVSGALASEIAMVAERFALGHWVEATVSGDEVPEGKPNPAPYLLGAKRLRVAPEACLVIEDAPAGVRAAKRAGMRCLAVDRTGDPEALRSAGADQVVTELTPAAVTALAEHRT</sequence>
<dbReference type="SFLD" id="SFLDS00003">
    <property type="entry name" value="Haloacid_Dehalogenase"/>
    <property type="match status" value="1"/>
</dbReference>
<dbReference type="Pfam" id="PF00702">
    <property type="entry name" value="Hydrolase"/>
    <property type="match status" value="1"/>
</dbReference>
<keyword evidence="6" id="KW-0378">Hydrolase</keyword>
<dbReference type="InParanoid" id="D1C804"/>
<dbReference type="STRING" id="479434.Sthe_2460"/>
<dbReference type="SFLD" id="SFLDG01129">
    <property type="entry name" value="C1.5:_HAD__Beta-PGM__Phosphata"/>
    <property type="match status" value="1"/>
</dbReference>
<keyword evidence="3" id="KW-0479">Metal-binding</keyword>
<dbReference type="HOGENOM" id="CLU_045011_13_3_0"/>
<dbReference type="NCBIfam" id="TIGR01509">
    <property type="entry name" value="HAD-SF-IA-v3"/>
    <property type="match status" value="1"/>
</dbReference>
<dbReference type="GO" id="GO:0046872">
    <property type="term" value="F:metal ion binding"/>
    <property type="evidence" value="ECO:0007669"/>
    <property type="project" value="UniProtKB-KW"/>
</dbReference>
<dbReference type="eggNOG" id="COG0637">
    <property type="taxonomic scope" value="Bacteria"/>
</dbReference>
<dbReference type="Gene3D" id="1.10.150.240">
    <property type="entry name" value="Putative phosphatase, domain 2"/>
    <property type="match status" value="1"/>
</dbReference>
<dbReference type="InterPro" id="IPR036412">
    <property type="entry name" value="HAD-like_sf"/>
</dbReference>
<dbReference type="Proteomes" id="UP000002027">
    <property type="component" value="Chromosome 1"/>
</dbReference>
<keyword evidence="7" id="KW-1185">Reference proteome</keyword>
<reference evidence="7" key="1">
    <citation type="submission" date="2009-11" db="EMBL/GenBank/DDBJ databases">
        <title>The complete chromosome 1 of Sphaerobacter thermophilus DSM 20745.</title>
        <authorList>
            <person name="Lucas S."/>
            <person name="Copeland A."/>
            <person name="Lapidus A."/>
            <person name="Glavina del Rio T."/>
            <person name="Dalin E."/>
            <person name="Tice H."/>
            <person name="Bruce D."/>
            <person name="Goodwin L."/>
            <person name="Pitluck S."/>
            <person name="Kyrpides N."/>
            <person name="Mavromatis K."/>
            <person name="Ivanova N."/>
            <person name="Mikhailova N."/>
            <person name="LaButti K.M."/>
            <person name="Clum A."/>
            <person name="Sun H.I."/>
            <person name="Brettin T."/>
            <person name="Detter J.C."/>
            <person name="Han C."/>
            <person name="Larimer F."/>
            <person name="Land M."/>
            <person name="Hauser L."/>
            <person name="Markowitz V."/>
            <person name="Cheng J.F."/>
            <person name="Hugenholtz P."/>
            <person name="Woyke T."/>
            <person name="Wu D."/>
            <person name="Steenblock K."/>
            <person name="Schneider S."/>
            <person name="Pukall R."/>
            <person name="Goeker M."/>
            <person name="Klenk H.P."/>
            <person name="Eisen J.A."/>
        </authorList>
    </citation>
    <scope>NUCLEOTIDE SEQUENCE [LARGE SCALE GENOMIC DNA]</scope>
    <source>
        <strain evidence="7">ATCC 49802 / DSM 20745 / S 6022</strain>
    </source>
</reference>
<dbReference type="InterPro" id="IPR023198">
    <property type="entry name" value="PGP-like_dom2"/>
</dbReference>
<dbReference type="GO" id="GO:0016787">
    <property type="term" value="F:hydrolase activity"/>
    <property type="evidence" value="ECO:0007669"/>
    <property type="project" value="UniProtKB-KW"/>
</dbReference>
<name>D1C804_SPHTD</name>
<organism evidence="6 7">
    <name type="scientific">Sphaerobacter thermophilus (strain ATCC 49802 / DSM 20745 / KCCM 41009 / NCIMB 13125 / S 6022)</name>
    <dbReference type="NCBI Taxonomy" id="479434"/>
    <lineage>
        <taxon>Bacteria</taxon>
        <taxon>Pseudomonadati</taxon>
        <taxon>Thermomicrobiota</taxon>
        <taxon>Thermomicrobia</taxon>
        <taxon>Sphaerobacterales</taxon>
        <taxon>Sphaerobacterineae</taxon>
        <taxon>Sphaerobacteraceae</taxon>
        <taxon>Sphaerobacter</taxon>
    </lineage>
</organism>
<keyword evidence="4" id="KW-0460">Magnesium</keyword>
<dbReference type="PRINTS" id="PR00413">
    <property type="entry name" value="HADHALOGNASE"/>
</dbReference>
<dbReference type="InterPro" id="IPR006439">
    <property type="entry name" value="HAD-SF_hydro_IA"/>
</dbReference>
<dbReference type="InterPro" id="IPR051600">
    <property type="entry name" value="Beta-PGM-like"/>
</dbReference>
<dbReference type="SUPFAM" id="SSF56784">
    <property type="entry name" value="HAD-like"/>
    <property type="match status" value="1"/>
</dbReference>
<accession>D1C804</accession>
<dbReference type="SFLD" id="SFLDG01135">
    <property type="entry name" value="C1.5.6:_HAD__Beta-PGM__Phospha"/>
    <property type="match status" value="1"/>
</dbReference>
<evidence type="ECO:0000256" key="3">
    <source>
        <dbReference type="ARBA" id="ARBA00022723"/>
    </source>
</evidence>
<dbReference type="AlphaFoldDB" id="D1C804"/>
<protein>
    <submittedName>
        <fullName evidence="6">HAD-superfamily hydrolase, subfamily IA, variant 3</fullName>
    </submittedName>
</protein>